<dbReference type="GO" id="GO:0003677">
    <property type="term" value="F:DNA binding"/>
    <property type="evidence" value="ECO:0007669"/>
    <property type="project" value="UniProtKB-KW"/>
</dbReference>
<evidence type="ECO:0000259" key="4">
    <source>
        <dbReference type="PROSITE" id="PS50043"/>
    </source>
</evidence>
<organism evidence="5 6">
    <name type="scientific">Natronosporangium hydrolyticum</name>
    <dbReference type="NCBI Taxonomy" id="2811111"/>
    <lineage>
        <taxon>Bacteria</taxon>
        <taxon>Bacillati</taxon>
        <taxon>Actinomycetota</taxon>
        <taxon>Actinomycetes</taxon>
        <taxon>Micromonosporales</taxon>
        <taxon>Micromonosporaceae</taxon>
        <taxon>Natronosporangium</taxon>
    </lineage>
</organism>
<dbReference type="SMART" id="SM00421">
    <property type="entry name" value="HTH_LUXR"/>
    <property type="match status" value="2"/>
</dbReference>
<reference evidence="5" key="1">
    <citation type="submission" date="2021-02" db="EMBL/GenBank/DDBJ databases">
        <title>Natrosporangium hydrolyticum gen. nov., sp. nov, a haloalkaliphilic actinobacterium from a soda solonchak soil.</title>
        <authorList>
            <person name="Sorokin D.Y."/>
            <person name="Khijniak T.V."/>
            <person name="Zakharycheva A.P."/>
            <person name="Boueva O.V."/>
            <person name="Ariskina E.V."/>
            <person name="Hahnke R.L."/>
            <person name="Bunk B."/>
            <person name="Sproer C."/>
            <person name="Schumann P."/>
            <person name="Evtushenko L.I."/>
            <person name="Kublanov I.V."/>
        </authorList>
    </citation>
    <scope>NUCLEOTIDE SEQUENCE</scope>
    <source>
        <strain evidence="5">DSM 106523</strain>
    </source>
</reference>
<keyword evidence="6" id="KW-1185">Reference proteome</keyword>
<sequence>MANEGHHPIRIVVHSDRRLGREAIVAYLAQEPDFTVVGHTGTAHGLRSLCALGRPTLCLVDVPALTTATVRMLQDLRVSFPTVTPLVVYGNLTLEMLAAALQAGVPAFTPSSRGLLEVVRLLRQLAAGPAAGGTAGGAGLTERELGVISLLSTGHSVSDIAHLLQISPHTVDNHKRRLFAKLHADSQQLVVSRAAALGLLEADDRQHPAAAADPPELTVREQQILALLARGRTIRQVGRALGIAAKTVENTQTRLYRKLGTHNRAETLAVAFRVGLLDPATTDD</sequence>
<dbReference type="PROSITE" id="PS00622">
    <property type="entry name" value="HTH_LUXR_1"/>
    <property type="match status" value="1"/>
</dbReference>
<dbReference type="GO" id="GO:0006355">
    <property type="term" value="P:regulation of DNA-templated transcription"/>
    <property type="evidence" value="ECO:0007669"/>
    <property type="project" value="InterPro"/>
</dbReference>
<dbReference type="Proteomes" id="UP000662857">
    <property type="component" value="Chromosome"/>
</dbReference>
<evidence type="ECO:0000313" key="5">
    <source>
        <dbReference type="EMBL" id="QSB16514.1"/>
    </source>
</evidence>
<dbReference type="SUPFAM" id="SSF52172">
    <property type="entry name" value="CheY-like"/>
    <property type="match status" value="1"/>
</dbReference>
<protein>
    <submittedName>
        <fullName evidence="5">Helix-turn-helix transcriptional regulator</fullName>
    </submittedName>
</protein>
<dbReference type="EMBL" id="CP070499">
    <property type="protein sequence ID" value="QSB16514.1"/>
    <property type="molecule type" value="Genomic_DNA"/>
</dbReference>
<feature type="domain" description="HTH luxR-type" evidence="4">
    <location>
        <begin position="133"/>
        <end position="198"/>
    </location>
</feature>
<proteinExistence type="predicted"/>
<gene>
    <name evidence="5" type="ORF">JQS43_09675</name>
</gene>
<keyword evidence="2" id="KW-0238">DNA-binding</keyword>
<dbReference type="Gene3D" id="1.10.10.10">
    <property type="entry name" value="Winged helix-like DNA-binding domain superfamily/Winged helix DNA-binding domain"/>
    <property type="match status" value="2"/>
</dbReference>
<dbReference type="Pfam" id="PF00196">
    <property type="entry name" value="GerE"/>
    <property type="match status" value="2"/>
</dbReference>
<dbReference type="PRINTS" id="PR00038">
    <property type="entry name" value="HTHLUXR"/>
</dbReference>
<dbReference type="AlphaFoldDB" id="A0A895YF74"/>
<keyword evidence="3" id="KW-0804">Transcription</keyword>
<dbReference type="InterPro" id="IPR011006">
    <property type="entry name" value="CheY-like_superfamily"/>
</dbReference>
<accession>A0A895YF74</accession>
<name>A0A895YF74_9ACTN</name>
<dbReference type="SUPFAM" id="SSF46894">
    <property type="entry name" value="C-terminal effector domain of the bipartite response regulators"/>
    <property type="match status" value="2"/>
</dbReference>
<dbReference type="Gene3D" id="3.40.50.2300">
    <property type="match status" value="1"/>
</dbReference>
<dbReference type="InterPro" id="IPR000792">
    <property type="entry name" value="Tscrpt_reg_LuxR_C"/>
</dbReference>
<dbReference type="PROSITE" id="PS50043">
    <property type="entry name" value="HTH_LUXR_2"/>
    <property type="match status" value="2"/>
</dbReference>
<feature type="domain" description="HTH luxR-type" evidence="4">
    <location>
        <begin position="210"/>
        <end position="275"/>
    </location>
</feature>
<dbReference type="InterPro" id="IPR016032">
    <property type="entry name" value="Sig_transdc_resp-reg_C-effctor"/>
</dbReference>
<dbReference type="KEGG" id="nhy:JQS43_09675"/>
<evidence type="ECO:0000256" key="3">
    <source>
        <dbReference type="ARBA" id="ARBA00023163"/>
    </source>
</evidence>
<dbReference type="PANTHER" id="PTHR44688:SF25">
    <property type="entry name" value="HTH LUXR-TYPE DOMAIN-CONTAINING PROTEIN"/>
    <property type="match status" value="1"/>
</dbReference>
<keyword evidence="1" id="KW-0805">Transcription regulation</keyword>
<evidence type="ECO:0000256" key="1">
    <source>
        <dbReference type="ARBA" id="ARBA00023015"/>
    </source>
</evidence>
<evidence type="ECO:0000256" key="2">
    <source>
        <dbReference type="ARBA" id="ARBA00023125"/>
    </source>
</evidence>
<dbReference type="PANTHER" id="PTHR44688">
    <property type="entry name" value="DNA-BINDING TRANSCRIPTIONAL ACTIVATOR DEVR_DOSR"/>
    <property type="match status" value="1"/>
</dbReference>
<dbReference type="InterPro" id="IPR036388">
    <property type="entry name" value="WH-like_DNA-bd_sf"/>
</dbReference>
<dbReference type="CDD" id="cd06170">
    <property type="entry name" value="LuxR_C_like"/>
    <property type="match status" value="2"/>
</dbReference>
<dbReference type="RefSeq" id="WP_239678736.1">
    <property type="nucleotide sequence ID" value="NZ_CP070499.1"/>
</dbReference>
<evidence type="ECO:0000313" key="6">
    <source>
        <dbReference type="Proteomes" id="UP000662857"/>
    </source>
</evidence>